<organism evidence="2">
    <name type="scientific">bioreactor metagenome</name>
    <dbReference type="NCBI Taxonomy" id="1076179"/>
    <lineage>
        <taxon>unclassified sequences</taxon>
        <taxon>metagenomes</taxon>
        <taxon>ecological metagenomes</taxon>
    </lineage>
</organism>
<sequence>MIVHQQRIAGLRVRIDRDLPVFALSTLNDPNDRLPVRLSIEHAANVVQRVEADLVVGRQHGRRRHGQPRELDDTLRPIHRRGKRIRRARPAVHPEGKALFDGPRLRSAKEL</sequence>
<proteinExistence type="predicted"/>
<gene>
    <name evidence="2" type="ORF">SDC9_209140</name>
</gene>
<feature type="compositionally biased region" description="Basic and acidic residues" evidence="1">
    <location>
        <begin position="67"/>
        <end position="76"/>
    </location>
</feature>
<evidence type="ECO:0000256" key="1">
    <source>
        <dbReference type="SAM" id="MobiDB-lite"/>
    </source>
</evidence>
<name>A0A645JP90_9ZZZZ</name>
<feature type="compositionally biased region" description="Basic and acidic residues" evidence="1">
    <location>
        <begin position="92"/>
        <end position="111"/>
    </location>
</feature>
<evidence type="ECO:0000313" key="2">
    <source>
        <dbReference type="EMBL" id="MPN61403.1"/>
    </source>
</evidence>
<feature type="compositionally biased region" description="Basic residues" evidence="1">
    <location>
        <begin position="77"/>
        <end position="90"/>
    </location>
</feature>
<dbReference type="AlphaFoldDB" id="A0A645JP90"/>
<protein>
    <submittedName>
        <fullName evidence="2">Uncharacterized protein</fullName>
    </submittedName>
</protein>
<comment type="caution">
    <text evidence="2">The sequence shown here is derived from an EMBL/GenBank/DDBJ whole genome shotgun (WGS) entry which is preliminary data.</text>
</comment>
<feature type="region of interest" description="Disordered" evidence="1">
    <location>
        <begin position="59"/>
        <end position="111"/>
    </location>
</feature>
<accession>A0A645JP90</accession>
<dbReference type="EMBL" id="VSSQ01137976">
    <property type="protein sequence ID" value="MPN61403.1"/>
    <property type="molecule type" value="Genomic_DNA"/>
</dbReference>
<reference evidence="2" key="1">
    <citation type="submission" date="2019-08" db="EMBL/GenBank/DDBJ databases">
        <authorList>
            <person name="Kucharzyk K."/>
            <person name="Murdoch R.W."/>
            <person name="Higgins S."/>
            <person name="Loffler F."/>
        </authorList>
    </citation>
    <scope>NUCLEOTIDE SEQUENCE</scope>
</reference>